<dbReference type="GO" id="GO:0005886">
    <property type="term" value="C:plasma membrane"/>
    <property type="evidence" value="ECO:0007669"/>
    <property type="project" value="TreeGrafter"/>
</dbReference>
<dbReference type="PROSITE" id="PS00211">
    <property type="entry name" value="ABC_TRANSPORTER_1"/>
    <property type="match status" value="1"/>
</dbReference>
<keyword evidence="3 5" id="KW-0067">ATP-binding</keyword>
<dbReference type="PANTHER" id="PTHR24220:SF86">
    <property type="entry name" value="ABC TRANSPORTER ABCH.1"/>
    <property type="match status" value="1"/>
</dbReference>
<dbReference type="InterPro" id="IPR003593">
    <property type="entry name" value="AAA+_ATPase"/>
</dbReference>
<gene>
    <name evidence="5" type="ORF">ENI34_02930</name>
</gene>
<dbReference type="AlphaFoldDB" id="A0A9C9ELI9"/>
<dbReference type="Pfam" id="PF00005">
    <property type="entry name" value="ABC_tran"/>
    <property type="match status" value="1"/>
</dbReference>
<proteinExistence type="predicted"/>
<organism evidence="5 6">
    <name type="scientific">candidate division WOR-3 bacterium</name>
    <dbReference type="NCBI Taxonomy" id="2052148"/>
    <lineage>
        <taxon>Bacteria</taxon>
        <taxon>Bacteria division WOR-3</taxon>
    </lineage>
</organism>
<dbReference type="InterPro" id="IPR027417">
    <property type="entry name" value="P-loop_NTPase"/>
</dbReference>
<dbReference type="Proteomes" id="UP000885826">
    <property type="component" value="Unassembled WGS sequence"/>
</dbReference>
<evidence type="ECO:0000256" key="3">
    <source>
        <dbReference type="ARBA" id="ARBA00022840"/>
    </source>
</evidence>
<dbReference type="FunFam" id="3.40.50.300:FF:000032">
    <property type="entry name" value="Export ABC transporter ATP-binding protein"/>
    <property type="match status" value="1"/>
</dbReference>
<protein>
    <submittedName>
        <fullName evidence="5">ABC transporter ATP-binding protein</fullName>
    </submittedName>
</protein>
<dbReference type="CDD" id="cd03255">
    <property type="entry name" value="ABC_MJ0796_LolCDE_FtsE"/>
    <property type="match status" value="1"/>
</dbReference>
<dbReference type="EMBL" id="DRIG01000032">
    <property type="protein sequence ID" value="HEC78079.1"/>
    <property type="molecule type" value="Genomic_DNA"/>
</dbReference>
<dbReference type="GO" id="GO:0005524">
    <property type="term" value="F:ATP binding"/>
    <property type="evidence" value="ECO:0007669"/>
    <property type="project" value="UniProtKB-KW"/>
</dbReference>
<evidence type="ECO:0000313" key="6">
    <source>
        <dbReference type="Proteomes" id="UP000885826"/>
    </source>
</evidence>
<sequence>MSNILELSDIKKTYYLKHETIEVLKGIDLKVEAGSFVGIFGPSGSGKSTLLNIIGSLDRPTGGRIIFDNLDLSLCSDRELSGIRNKKIGFVFQFHHLLAEFTCLENIALPGLINGVSPKVVYSKAMALLEKFGMADKKGRLPEQLSGGEKQRVAIARALINDPLIILADEPTGNLDDENTDKLLEVFRGLKNEGRTIILVTHSLAIEKIGTDVYNLKEGRLYAMR</sequence>
<dbReference type="GO" id="GO:0022857">
    <property type="term" value="F:transmembrane transporter activity"/>
    <property type="evidence" value="ECO:0007669"/>
    <property type="project" value="TreeGrafter"/>
</dbReference>
<dbReference type="InterPro" id="IPR017911">
    <property type="entry name" value="MacB-like_ATP-bd"/>
</dbReference>
<reference evidence="5" key="1">
    <citation type="journal article" date="2020" name="mSystems">
        <title>Genome- and Community-Level Interaction Insights into Carbon Utilization and Element Cycling Functions of Hydrothermarchaeota in Hydrothermal Sediment.</title>
        <authorList>
            <person name="Zhou Z."/>
            <person name="Liu Y."/>
            <person name="Xu W."/>
            <person name="Pan J."/>
            <person name="Luo Z.H."/>
            <person name="Li M."/>
        </authorList>
    </citation>
    <scope>NUCLEOTIDE SEQUENCE</scope>
    <source>
        <strain evidence="5">HyVt-388</strain>
    </source>
</reference>
<dbReference type="GO" id="GO:0098796">
    <property type="term" value="C:membrane protein complex"/>
    <property type="evidence" value="ECO:0007669"/>
    <property type="project" value="UniProtKB-ARBA"/>
</dbReference>
<dbReference type="InterPro" id="IPR015854">
    <property type="entry name" value="ABC_transpr_LolD-like"/>
</dbReference>
<dbReference type="SUPFAM" id="SSF52540">
    <property type="entry name" value="P-loop containing nucleoside triphosphate hydrolases"/>
    <property type="match status" value="1"/>
</dbReference>
<feature type="domain" description="ABC transporter" evidence="4">
    <location>
        <begin position="5"/>
        <end position="224"/>
    </location>
</feature>
<keyword evidence="2" id="KW-0547">Nucleotide-binding</keyword>
<dbReference type="GO" id="GO:0016887">
    <property type="term" value="F:ATP hydrolysis activity"/>
    <property type="evidence" value="ECO:0007669"/>
    <property type="project" value="InterPro"/>
</dbReference>
<accession>A0A9C9ELI9</accession>
<dbReference type="PANTHER" id="PTHR24220">
    <property type="entry name" value="IMPORT ATP-BINDING PROTEIN"/>
    <property type="match status" value="1"/>
</dbReference>
<comment type="caution">
    <text evidence="5">The sequence shown here is derived from an EMBL/GenBank/DDBJ whole genome shotgun (WGS) entry which is preliminary data.</text>
</comment>
<dbReference type="PROSITE" id="PS50893">
    <property type="entry name" value="ABC_TRANSPORTER_2"/>
    <property type="match status" value="1"/>
</dbReference>
<dbReference type="InterPro" id="IPR017871">
    <property type="entry name" value="ABC_transporter-like_CS"/>
</dbReference>
<keyword evidence="1" id="KW-0813">Transport</keyword>
<evidence type="ECO:0000259" key="4">
    <source>
        <dbReference type="PROSITE" id="PS50893"/>
    </source>
</evidence>
<dbReference type="Gene3D" id="3.40.50.300">
    <property type="entry name" value="P-loop containing nucleotide triphosphate hydrolases"/>
    <property type="match status" value="1"/>
</dbReference>
<dbReference type="SMART" id="SM00382">
    <property type="entry name" value="AAA"/>
    <property type="match status" value="1"/>
</dbReference>
<evidence type="ECO:0000256" key="1">
    <source>
        <dbReference type="ARBA" id="ARBA00022448"/>
    </source>
</evidence>
<evidence type="ECO:0000256" key="2">
    <source>
        <dbReference type="ARBA" id="ARBA00022741"/>
    </source>
</evidence>
<evidence type="ECO:0000313" key="5">
    <source>
        <dbReference type="EMBL" id="HEC78079.1"/>
    </source>
</evidence>
<dbReference type="InterPro" id="IPR003439">
    <property type="entry name" value="ABC_transporter-like_ATP-bd"/>
</dbReference>
<name>A0A9C9ELI9_UNCW3</name>